<evidence type="ECO:0000313" key="2">
    <source>
        <dbReference type="EMBL" id="OWT58305.1"/>
    </source>
</evidence>
<organism evidence="2 3">
    <name type="scientific">Candidimonas nitroreducens</name>
    <dbReference type="NCBI Taxonomy" id="683354"/>
    <lineage>
        <taxon>Bacteria</taxon>
        <taxon>Pseudomonadati</taxon>
        <taxon>Pseudomonadota</taxon>
        <taxon>Betaproteobacteria</taxon>
        <taxon>Burkholderiales</taxon>
        <taxon>Alcaligenaceae</taxon>
        <taxon>Candidimonas</taxon>
    </lineage>
</organism>
<keyword evidence="1" id="KW-1133">Transmembrane helix</keyword>
<keyword evidence="1" id="KW-0812">Transmembrane</keyword>
<feature type="transmembrane region" description="Helical" evidence="1">
    <location>
        <begin position="98"/>
        <end position="117"/>
    </location>
</feature>
<accession>A0A225MAH6</accession>
<name>A0A225MAH6_9BURK</name>
<proteinExistence type="predicted"/>
<dbReference type="EMBL" id="NJIH01000008">
    <property type="protein sequence ID" value="OWT58305.1"/>
    <property type="molecule type" value="Genomic_DNA"/>
</dbReference>
<dbReference type="AlphaFoldDB" id="A0A225MAH6"/>
<keyword evidence="3" id="KW-1185">Reference proteome</keyword>
<gene>
    <name evidence="2" type="ORF">CEY11_15050</name>
</gene>
<evidence type="ECO:0008006" key="4">
    <source>
        <dbReference type="Google" id="ProtNLM"/>
    </source>
</evidence>
<dbReference type="OrthoDB" id="5072157at2"/>
<reference evidence="3" key="1">
    <citation type="submission" date="2017-06" db="EMBL/GenBank/DDBJ databases">
        <title>Herbaspirillum phytohormonus sp. nov., isolated from the root nodule of Robinia pseudoacacia in lead-zinc mine.</title>
        <authorList>
            <person name="Fan M."/>
            <person name="Lin Y."/>
        </authorList>
    </citation>
    <scope>NUCLEOTIDE SEQUENCE [LARGE SCALE GENOMIC DNA]</scope>
    <source>
        <strain evidence="3">SC-089</strain>
    </source>
</reference>
<comment type="caution">
    <text evidence="2">The sequence shown here is derived from an EMBL/GenBank/DDBJ whole genome shotgun (WGS) entry which is preliminary data.</text>
</comment>
<evidence type="ECO:0000256" key="1">
    <source>
        <dbReference type="SAM" id="Phobius"/>
    </source>
</evidence>
<keyword evidence="1" id="KW-0472">Membrane</keyword>
<protein>
    <recommendedName>
        <fullName evidence="4">DoxX family protein</fullName>
    </recommendedName>
</protein>
<dbReference type="Proteomes" id="UP000214603">
    <property type="component" value="Unassembled WGS sequence"/>
</dbReference>
<feature type="transmembrane region" description="Helical" evidence="1">
    <location>
        <begin position="129"/>
        <end position="148"/>
    </location>
</feature>
<sequence length="151" mass="15992">MQLIAIVLLMIVLPIVSIIHDVAGGHAGLVDALGKWFVFWGVGWRLASAAIHQLIRPGFTAKGIFEINDPAANKLVLEIGFGNLALGVPAIASLYYPAWVPALALGGCIFFGLAGIQHVKNKASSRAEIAAMVSDLGLAAILLVYLVMHRL</sequence>
<dbReference type="RefSeq" id="WP_088604216.1">
    <property type="nucleotide sequence ID" value="NZ_NJIH01000008.1"/>
</dbReference>
<evidence type="ECO:0000313" key="3">
    <source>
        <dbReference type="Proteomes" id="UP000214603"/>
    </source>
</evidence>